<dbReference type="CDD" id="cd00553">
    <property type="entry name" value="NAD_synthase"/>
    <property type="match status" value="1"/>
</dbReference>
<dbReference type="Gene3D" id="3.40.50.620">
    <property type="entry name" value="HUPs"/>
    <property type="match status" value="1"/>
</dbReference>
<dbReference type="AlphaFoldDB" id="A0A4P6Y7V3"/>
<keyword evidence="3 6" id="KW-0547">Nucleotide-binding</keyword>
<dbReference type="EC" id="6.3.1.5" evidence="7"/>
<accession>A0A4P6Y7V3</accession>
<dbReference type="GO" id="GO:0005524">
    <property type="term" value="F:ATP binding"/>
    <property type="evidence" value="ECO:0007669"/>
    <property type="project" value="UniProtKB-KW"/>
</dbReference>
<feature type="domain" description="NAD/GMP synthase" evidence="8">
    <location>
        <begin position="15"/>
        <end position="256"/>
    </location>
</feature>
<dbReference type="GO" id="GO:0004359">
    <property type="term" value="F:glutaminase activity"/>
    <property type="evidence" value="ECO:0007669"/>
    <property type="project" value="InterPro"/>
</dbReference>
<dbReference type="InterPro" id="IPR003694">
    <property type="entry name" value="NAD_synthase"/>
</dbReference>
<dbReference type="GO" id="GO:0005737">
    <property type="term" value="C:cytoplasm"/>
    <property type="evidence" value="ECO:0007669"/>
    <property type="project" value="InterPro"/>
</dbReference>
<dbReference type="PANTHER" id="PTHR23090:SF9">
    <property type="entry name" value="GLUTAMINE-DEPENDENT NAD(+) SYNTHETASE"/>
    <property type="match status" value="1"/>
</dbReference>
<dbReference type="Pfam" id="PF02540">
    <property type="entry name" value="NAD_synthase"/>
    <property type="match status" value="1"/>
</dbReference>
<gene>
    <name evidence="9" type="primary">nadE</name>
    <name evidence="9" type="ORF">E1750_08285</name>
</gene>
<dbReference type="OrthoDB" id="9803818at2"/>
<evidence type="ECO:0000313" key="10">
    <source>
        <dbReference type="Proteomes" id="UP000291124"/>
    </source>
</evidence>
<evidence type="ECO:0000256" key="1">
    <source>
        <dbReference type="ARBA" id="ARBA00004790"/>
    </source>
</evidence>
<keyword evidence="10" id="KW-1185">Reference proteome</keyword>
<evidence type="ECO:0000313" key="9">
    <source>
        <dbReference type="EMBL" id="QBN18801.1"/>
    </source>
</evidence>
<evidence type="ECO:0000256" key="2">
    <source>
        <dbReference type="ARBA" id="ARBA00022598"/>
    </source>
</evidence>
<dbReference type="InterPro" id="IPR014729">
    <property type="entry name" value="Rossmann-like_a/b/a_fold"/>
</dbReference>
<dbReference type="InterPro" id="IPR022310">
    <property type="entry name" value="NAD/GMP_synthase"/>
</dbReference>
<reference evidence="10" key="1">
    <citation type="submission" date="2019-03" db="EMBL/GenBank/DDBJ databases">
        <title>Flavobacterium sp.</title>
        <authorList>
            <person name="Kim H."/>
        </authorList>
    </citation>
    <scope>NUCLEOTIDE SEQUENCE [LARGE SCALE GENOMIC DNA]</scope>
    <source>
        <strain evidence="10">GS13</strain>
    </source>
</reference>
<evidence type="ECO:0000256" key="6">
    <source>
        <dbReference type="RuleBase" id="RU003811"/>
    </source>
</evidence>
<comment type="similarity">
    <text evidence="6">Belongs to the NAD synthetase family.</text>
</comment>
<keyword evidence="5 6" id="KW-0520">NAD</keyword>
<evidence type="ECO:0000256" key="3">
    <source>
        <dbReference type="ARBA" id="ARBA00022741"/>
    </source>
</evidence>
<dbReference type="GO" id="GO:0008795">
    <property type="term" value="F:NAD+ synthase activity"/>
    <property type="evidence" value="ECO:0007669"/>
    <property type="project" value="UniProtKB-EC"/>
</dbReference>
<dbReference type="GO" id="GO:0009435">
    <property type="term" value="P:NAD+ biosynthetic process"/>
    <property type="evidence" value="ECO:0007669"/>
    <property type="project" value="UniProtKB-UniPathway"/>
</dbReference>
<sequence>MSKKSTIQVEKVNAHIVNWLKTYAENAKVNGFVVGISGGVDSAVTSTLCAQTGLPTLCVEMPIHQAPSQVNRGREHIEQLMTRFSNVTTIEADLTAVFENFKSIVPTVPDLDKVNLSLANTRARLRMTTLYYFAGIHGLLVAGTGNKVEDFGVGFYTKYGDGGVDLSPIADLMKSDVYALGEYLQIPASILQASPTDGLFGDDRTDEDQLGASYDELEWAMLEEEQGKSADDFAGREKIVFEIYKKLNASNQHKMREIPVCFVSNDIK</sequence>
<name>A0A4P6Y7V3_9FLAO</name>
<dbReference type="GO" id="GO:0003952">
    <property type="term" value="F:NAD+ synthase (glutamine-hydrolyzing) activity"/>
    <property type="evidence" value="ECO:0007669"/>
    <property type="project" value="InterPro"/>
</dbReference>
<dbReference type="KEGG" id="fnk:E1750_08285"/>
<keyword evidence="2 6" id="KW-0436">Ligase</keyword>
<evidence type="ECO:0000256" key="7">
    <source>
        <dbReference type="RuleBase" id="RU003812"/>
    </source>
</evidence>
<proteinExistence type="inferred from homology"/>
<organism evidence="9 10">
    <name type="scientific">Flavobacterium nackdongense</name>
    <dbReference type="NCBI Taxonomy" id="2547394"/>
    <lineage>
        <taxon>Bacteria</taxon>
        <taxon>Pseudomonadati</taxon>
        <taxon>Bacteroidota</taxon>
        <taxon>Flavobacteriia</taxon>
        <taxon>Flavobacteriales</taxon>
        <taxon>Flavobacteriaceae</taxon>
        <taxon>Flavobacterium</taxon>
    </lineage>
</organism>
<keyword evidence="4 6" id="KW-0067">ATP-binding</keyword>
<comment type="catalytic activity">
    <reaction evidence="7">
        <text>deamido-NAD(+) + NH4(+) + ATP = AMP + diphosphate + NAD(+) + H(+)</text>
        <dbReference type="Rhea" id="RHEA:21188"/>
        <dbReference type="ChEBI" id="CHEBI:15378"/>
        <dbReference type="ChEBI" id="CHEBI:28938"/>
        <dbReference type="ChEBI" id="CHEBI:30616"/>
        <dbReference type="ChEBI" id="CHEBI:33019"/>
        <dbReference type="ChEBI" id="CHEBI:57540"/>
        <dbReference type="ChEBI" id="CHEBI:58437"/>
        <dbReference type="ChEBI" id="CHEBI:456215"/>
        <dbReference type="EC" id="6.3.1.5"/>
    </reaction>
</comment>
<dbReference type="NCBIfam" id="TIGR00552">
    <property type="entry name" value="nadE"/>
    <property type="match status" value="1"/>
</dbReference>
<dbReference type="PANTHER" id="PTHR23090">
    <property type="entry name" value="NH 3 /GLUTAMINE-DEPENDENT NAD + SYNTHETASE"/>
    <property type="match status" value="1"/>
</dbReference>
<dbReference type="UniPathway" id="UPA00253"/>
<protein>
    <recommendedName>
        <fullName evidence="7">NH(3)-dependent NAD(+) synthetase</fullName>
        <ecNumber evidence="7">6.3.1.5</ecNumber>
    </recommendedName>
</protein>
<comment type="pathway">
    <text evidence="1">Cofactor biosynthesis; NAD(+) biosynthesis.</text>
</comment>
<evidence type="ECO:0000259" key="8">
    <source>
        <dbReference type="Pfam" id="PF02540"/>
    </source>
</evidence>
<dbReference type="RefSeq" id="WP_133276323.1">
    <property type="nucleotide sequence ID" value="NZ_CP037933.1"/>
</dbReference>
<dbReference type="Proteomes" id="UP000291124">
    <property type="component" value="Chromosome"/>
</dbReference>
<evidence type="ECO:0000256" key="4">
    <source>
        <dbReference type="ARBA" id="ARBA00022840"/>
    </source>
</evidence>
<dbReference type="EMBL" id="CP037933">
    <property type="protein sequence ID" value="QBN18801.1"/>
    <property type="molecule type" value="Genomic_DNA"/>
</dbReference>
<evidence type="ECO:0000256" key="5">
    <source>
        <dbReference type="ARBA" id="ARBA00023027"/>
    </source>
</evidence>
<dbReference type="SUPFAM" id="SSF52402">
    <property type="entry name" value="Adenine nucleotide alpha hydrolases-like"/>
    <property type="match status" value="1"/>
</dbReference>